<name>A0A3B0RQH1_9ZZZZ</name>
<protein>
    <recommendedName>
        <fullName evidence="1">DUF559 domain-containing protein</fullName>
    </recommendedName>
</protein>
<sequence length="307" mass="34182">MNERTFGEFASRQHGIVNHSQARALGCSTSEIAGRVTVGRWIALGNGVYRIAGSPGSWHLDLWTAVLRGGEGSAVSHRAAAQLWGMRKYGDPVEILTPRPRRFRTSDVTVHTSIKYDASDIADLDGLPVTTVERTLMDLGAVKHWRQVEHALDTALRENLTTLGAVERRLSIRRGRGRRGVGVLARILADRQEGPTVESSYEREFLQLVEPLAIPLPHPQHNIREGNQLVARVDAAWPDLHVAVEIDGHRFHATRAQRAADARRQNELELLGWKVLRFTTDQVHTDPTLVRQTVLTALTSRSCDDST</sequence>
<dbReference type="AlphaFoldDB" id="A0A3B0RQH1"/>
<dbReference type="EMBL" id="UOEK01000051">
    <property type="protein sequence ID" value="VAV93862.1"/>
    <property type="molecule type" value="Genomic_DNA"/>
</dbReference>
<dbReference type="Pfam" id="PF04480">
    <property type="entry name" value="DUF559"/>
    <property type="match status" value="1"/>
</dbReference>
<reference evidence="2" key="1">
    <citation type="submission" date="2018-06" db="EMBL/GenBank/DDBJ databases">
        <authorList>
            <person name="Zhirakovskaya E."/>
        </authorList>
    </citation>
    <scope>NUCLEOTIDE SEQUENCE</scope>
</reference>
<dbReference type="SUPFAM" id="SSF52980">
    <property type="entry name" value="Restriction endonuclease-like"/>
    <property type="match status" value="1"/>
</dbReference>
<evidence type="ECO:0000259" key="1">
    <source>
        <dbReference type="Pfam" id="PF04480"/>
    </source>
</evidence>
<proteinExistence type="predicted"/>
<evidence type="ECO:0000313" key="2">
    <source>
        <dbReference type="EMBL" id="VAV93862.1"/>
    </source>
</evidence>
<organism evidence="2">
    <name type="scientific">hydrothermal vent metagenome</name>
    <dbReference type="NCBI Taxonomy" id="652676"/>
    <lineage>
        <taxon>unclassified sequences</taxon>
        <taxon>metagenomes</taxon>
        <taxon>ecological metagenomes</taxon>
    </lineage>
</organism>
<dbReference type="Gene3D" id="3.40.960.10">
    <property type="entry name" value="VSR Endonuclease"/>
    <property type="match status" value="1"/>
</dbReference>
<gene>
    <name evidence="2" type="ORF">MNBD_ACTINO02-799</name>
</gene>
<dbReference type="InterPro" id="IPR007569">
    <property type="entry name" value="DUF559"/>
</dbReference>
<accession>A0A3B0RQH1</accession>
<feature type="domain" description="DUF559" evidence="1">
    <location>
        <begin position="238"/>
        <end position="298"/>
    </location>
</feature>
<dbReference type="InterPro" id="IPR011335">
    <property type="entry name" value="Restrct_endonuc-II-like"/>
</dbReference>